<comment type="caution">
    <text evidence="1">The sequence shown here is derived from an EMBL/GenBank/DDBJ whole genome shotgun (WGS) entry which is preliminary data.</text>
</comment>
<name>A0A443I6Z6_BYSSP</name>
<dbReference type="AlphaFoldDB" id="A0A443I6Z6"/>
<protein>
    <submittedName>
        <fullName evidence="1">Uncharacterized protein</fullName>
    </submittedName>
</protein>
<dbReference type="RefSeq" id="XP_028489524.1">
    <property type="nucleotide sequence ID" value="XM_028629589.1"/>
</dbReference>
<dbReference type="EMBL" id="RCNU01000001">
    <property type="protein sequence ID" value="RWQ99879.1"/>
    <property type="molecule type" value="Genomic_DNA"/>
</dbReference>
<organism evidence="1 2">
    <name type="scientific">Byssochlamys spectabilis</name>
    <name type="common">Paecilomyces variotii</name>
    <dbReference type="NCBI Taxonomy" id="264951"/>
    <lineage>
        <taxon>Eukaryota</taxon>
        <taxon>Fungi</taxon>
        <taxon>Dikarya</taxon>
        <taxon>Ascomycota</taxon>
        <taxon>Pezizomycotina</taxon>
        <taxon>Eurotiomycetes</taxon>
        <taxon>Eurotiomycetidae</taxon>
        <taxon>Eurotiales</taxon>
        <taxon>Thermoascaceae</taxon>
        <taxon>Paecilomyces</taxon>
    </lineage>
</organism>
<dbReference type="VEuPathDB" id="FungiDB:C8Q69DRAFT_452827"/>
<dbReference type="STRING" id="264951.A0A443I6Z6"/>
<dbReference type="GeneID" id="39598866"/>
<reference evidence="1 2" key="1">
    <citation type="journal article" date="2018" name="Front. Microbiol.">
        <title>Genomic and genetic insights into a cosmopolitan fungus, Paecilomyces variotii (Eurotiales).</title>
        <authorList>
            <person name="Urquhart A.S."/>
            <person name="Mondo S.J."/>
            <person name="Makela M.R."/>
            <person name="Hane J.K."/>
            <person name="Wiebenga A."/>
            <person name="He G."/>
            <person name="Mihaltcheva S."/>
            <person name="Pangilinan J."/>
            <person name="Lipzen A."/>
            <person name="Barry K."/>
            <person name="de Vries R.P."/>
            <person name="Grigoriev I.V."/>
            <person name="Idnurm A."/>
        </authorList>
    </citation>
    <scope>NUCLEOTIDE SEQUENCE [LARGE SCALE GENOMIC DNA]</scope>
    <source>
        <strain evidence="1 2">CBS 101075</strain>
    </source>
</reference>
<evidence type="ECO:0000313" key="1">
    <source>
        <dbReference type="EMBL" id="RWQ99879.1"/>
    </source>
</evidence>
<keyword evidence="2" id="KW-1185">Reference proteome</keyword>
<sequence length="107" mass="12292">MQARNKFYNAHETSAVDDFAVALLCGEAEFKLYAGIISIDNNRIRFSVKDWKSILALKILGSKVREILSGTFKNPQKPLSHRQQEWMNILQQMFTDAYTSQINRKGP</sequence>
<accession>A0A443I6Z6</accession>
<gene>
    <name evidence="1" type="ORF">C8Q69DRAFT_452827</name>
</gene>
<proteinExistence type="predicted"/>
<dbReference type="Proteomes" id="UP000283841">
    <property type="component" value="Unassembled WGS sequence"/>
</dbReference>
<evidence type="ECO:0000313" key="2">
    <source>
        <dbReference type="Proteomes" id="UP000283841"/>
    </source>
</evidence>